<feature type="signal peptide" evidence="1">
    <location>
        <begin position="1"/>
        <end position="27"/>
    </location>
</feature>
<evidence type="ECO:0000256" key="1">
    <source>
        <dbReference type="SAM" id="SignalP"/>
    </source>
</evidence>
<dbReference type="Gene3D" id="3.40.50.300">
    <property type="entry name" value="P-loop containing nucleotide triphosphate hydrolases"/>
    <property type="match status" value="1"/>
</dbReference>
<dbReference type="SUPFAM" id="SSF52540">
    <property type="entry name" value="P-loop containing nucleoside triphosphate hydrolases"/>
    <property type="match status" value="1"/>
</dbReference>
<evidence type="ECO:0000313" key="2">
    <source>
        <dbReference type="EMBL" id="CAE8691091.1"/>
    </source>
</evidence>
<comment type="caution">
    <text evidence="2">The sequence shown here is derived from an EMBL/GenBank/DDBJ whole genome shotgun (WGS) entry which is preliminary data.</text>
</comment>
<reference evidence="2" key="1">
    <citation type="submission" date="2021-02" db="EMBL/GenBank/DDBJ databases">
        <authorList>
            <person name="Dougan E. K."/>
            <person name="Rhodes N."/>
            <person name="Thang M."/>
            <person name="Chan C."/>
        </authorList>
    </citation>
    <scope>NUCLEOTIDE SEQUENCE</scope>
</reference>
<evidence type="ECO:0008006" key="4">
    <source>
        <dbReference type="Google" id="ProtNLM"/>
    </source>
</evidence>
<name>A0A813JZN5_POLGL</name>
<dbReference type="Proteomes" id="UP000626109">
    <property type="component" value="Unassembled WGS sequence"/>
</dbReference>
<gene>
    <name evidence="2" type="ORF">PGLA2088_LOCUS27238</name>
</gene>
<dbReference type="InterPro" id="IPR027417">
    <property type="entry name" value="P-loop_NTPase"/>
</dbReference>
<keyword evidence="1" id="KW-0732">Signal</keyword>
<dbReference type="AlphaFoldDB" id="A0A813JZN5"/>
<proteinExistence type="predicted"/>
<organism evidence="2 3">
    <name type="scientific">Polarella glacialis</name>
    <name type="common">Dinoflagellate</name>
    <dbReference type="NCBI Taxonomy" id="89957"/>
    <lineage>
        <taxon>Eukaryota</taxon>
        <taxon>Sar</taxon>
        <taxon>Alveolata</taxon>
        <taxon>Dinophyceae</taxon>
        <taxon>Suessiales</taxon>
        <taxon>Suessiaceae</taxon>
        <taxon>Polarella</taxon>
    </lineage>
</organism>
<protein>
    <recommendedName>
        <fullName evidence="4">Sulfotransferase</fullName>
    </recommendedName>
</protein>
<sequence length="524" mass="58665">MRLGCRAFGQSPLLLVVGFITTEVAIAWKDGNRSECVQAYVLGLKQWFGLSKSPQRFTPPEHRPDWFWDAVVTNQNRERRAHSKPLLSHESIGYTDTWLDYSFGAAQTQLMGCWIHGGRYWSSSLRLQDLVLSLPTFNASKLSRRLIRRIGKLIGVHLENDSLMPELETGICAPSSCSRSEVLQDILPRFFDAFIFPRKSPGRPQLPPLQGFVVADEVSDWSNFDLDFAIMGIDNCGSTSLHRGLAQHPEIVFSESSEDMFFGTETVHRLLPLKSQVAKFNRRMAHAVAAKAEATGIVPRIRGICNPTYFNTGLSRTALAAMPRLKAILVICDPLGRLERHFLEFSFCLEGRADLQDAMAQGKLPGYDVRASPSECSASASALLDDPKLDSLRRKAAMAPHLRSMRALFSDRLAVVHQDHLKADPRHIFSALVAFLGASFHFPITAEFGRYNAWGGHRTELCRNASLVAALREALEPEYRAQEELLTVSGDPIPESLQLRRTRCHRLEDVHCVGRDNACQRQAT</sequence>
<evidence type="ECO:0000313" key="3">
    <source>
        <dbReference type="Proteomes" id="UP000626109"/>
    </source>
</evidence>
<feature type="chain" id="PRO_5032306443" description="Sulfotransferase" evidence="1">
    <location>
        <begin position="28"/>
        <end position="524"/>
    </location>
</feature>
<accession>A0A813JZN5</accession>
<dbReference type="EMBL" id="CAJNNW010027369">
    <property type="protein sequence ID" value="CAE8691091.1"/>
    <property type="molecule type" value="Genomic_DNA"/>
</dbReference>